<sequence>MCGITPELLTRYLIETWWRSLNKIGTFDAFLRDMAQTRTMTNAGKWVPFCCTLGGGVDLGLGITYEELCIKFSSILIGPKKFYRHFKKKIFRKIENFTTIKTTHQEPCIKFSKLFGHPKIFYRHFKKNFSKKSKISVIPLTLTFGENFNSAALRHTKKKTHIIVKSIHSSLRSESNKSCKNGRVQSNGRAHSAVVMSSAERIQQDSQKMRNFYRQGLKKFHSNSKTLFVDEGYRTFTLCKYRNIVLIKYQSYLYENSHFIHNVVTIEISNTVLIVTCLILDVGTKSNLLIKKFQKIGGKNTIH</sequence>
<reference evidence="1 2" key="1">
    <citation type="submission" date="2019-08" db="EMBL/GenBank/DDBJ databases">
        <title>The genome of the soybean aphid Biotype 1, its phylome, world population structure and adaptation to the North American continent.</title>
        <authorList>
            <person name="Giordano R."/>
            <person name="Donthu R.K."/>
            <person name="Hernandez A.G."/>
            <person name="Wright C.L."/>
            <person name="Zimin A.V."/>
        </authorList>
    </citation>
    <scope>NUCLEOTIDE SEQUENCE [LARGE SCALE GENOMIC DNA]</scope>
    <source>
        <tissue evidence="1">Whole aphids</tissue>
    </source>
</reference>
<evidence type="ECO:0000313" key="2">
    <source>
        <dbReference type="Proteomes" id="UP000475862"/>
    </source>
</evidence>
<comment type="caution">
    <text evidence="1">The sequence shown here is derived from an EMBL/GenBank/DDBJ whole genome shotgun (WGS) entry which is preliminary data.</text>
</comment>
<dbReference type="Proteomes" id="UP000475862">
    <property type="component" value="Unassembled WGS sequence"/>
</dbReference>
<dbReference type="AlphaFoldDB" id="A0A6G0T0A8"/>
<organism evidence="1 2">
    <name type="scientific">Aphis glycines</name>
    <name type="common">Soybean aphid</name>
    <dbReference type="NCBI Taxonomy" id="307491"/>
    <lineage>
        <taxon>Eukaryota</taxon>
        <taxon>Metazoa</taxon>
        <taxon>Ecdysozoa</taxon>
        <taxon>Arthropoda</taxon>
        <taxon>Hexapoda</taxon>
        <taxon>Insecta</taxon>
        <taxon>Pterygota</taxon>
        <taxon>Neoptera</taxon>
        <taxon>Paraneoptera</taxon>
        <taxon>Hemiptera</taxon>
        <taxon>Sternorrhyncha</taxon>
        <taxon>Aphidomorpha</taxon>
        <taxon>Aphidoidea</taxon>
        <taxon>Aphididae</taxon>
        <taxon>Aphidini</taxon>
        <taxon>Aphis</taxon>
        <taxon>Aphis</taxon>
    </lineage>
</organism>
<keyword evidence="2" id="KW-1185">Reference proteome</keyword>
<protein>
    <submittedName>
        <fullName evidence="1">Uncharacterized protein</fullName>
    </submittedName>
</protein>
<accession>A0A6G0T0A8</accession>
<gene>
    <name evidence="1" type="ORF">AGLY_015589</name>
</gene>
<name>A0A6G0T0A8_APHGL</name>
<evidence type="ECO:0000313" key="1">
    <source>
        <dbReference type="EMBL" id="KAE9523942.1"/>
    </source>
</evidence>
<proteinExistence type="predicted"/>
<dbReference type="EMBL" id="VYZN01000074">
    <property type="protein sequence ID" value="KAE9523942.1"/>
    <property type="molecule type" value="Genomic_DNA"/>
</dbReference>